<gene>
    <name evidence="10" type="ORF">RN001_006407</name>
</gene>
<dbReference type="AlphaFoldDB" id="A0AAN7PE20"/>
<keyword evidence="11" id="KW-1185">Reference proteome</keyword>
<dbReference type="Proteomes" id="UP001353858">
    <property type="component" value="Unassembled WGS sequence"/>
</dbReference>
<dbReference type="InterPro" id="IPR012337">
    <property type="entry name" value="RNaseH-like_sf"/>
</dbReference>
<evidence type="ECO:0000256" key="7">
    <source>
        <dbReference type="ARBA" id="ARBA00023125"/>
    </source>
</evidence>
<dbReference type="GO" id="GO:0000166">
    <property type="term" value="F:nucleotide binding"/>
    <property type="evidence" value="ECO:0007669"/>
    <property type="project" value="InterPro"/>
</dbReference>
<dbReference type="InterPro" id="IPR004868">
    <property type="entry name" value="DNA-dir_DNA_pol_B_mt/vir"/>
</dbReference>
<evidence type="ECO:0000256" key="2">
    <source>
        <dbReference type="ARBA" id="ARBA00012417"/>
    </source>
</evidence>
<evidence type="ECO:0000313" key="11">
    <source>
        <dbReference type="Proteomes" id="UP001353858"/>
    </source>
</evidence>
<sequence length="227" mass="26109">MKGYDGAFVLKGLLKNTNAWNPKIISTGTKLMSINCDGNIKFIDSINYMPMPLSKLPKTFNFSGGKGYFPHFFNTLDNQNYVGLIPPAHYYGCDEMSISMRKDFLNWYEQQVQNNVIFNFQLEIVKYCIEDVNILRKACLEFWTRFTTSNGVDPFRESCTIAGACNAVYRRNFLQENSIGLIPPNGYRMADKQSTIAIKWLLWLEHSLGIKIQHSGNNREVRLKEGF</sequence>
<keyword evidence="5" id="KW-0235">DNA replication</keyword>
<evidence type="ECO:0000259" key="9">
    <source>
        <dbReference type="Pfam" id="PF03175"/>
    </source>
</evidence>
<dbReference type="SUPFAM" id="SSF53098">
    <property type="entry name" value="Ribonuclease H-like"/>
    <property type="match status" value="1"/>
</dbReference>
<keyword evidence="4" id="KW-0548">Nucleotidyltransferase</keyword>
<evidence type="ECO:0000256" key="3">
    <source>
        <dbReference type="ARBA" id="ARBA00022679"/>
    </source>
</evidence>
<evidence type="ECO:0000256" key="5">
    <source>
        <dbReference type="ARBA" id="ARBA00022705"/>
    </source>
</evidence>
<evidence type="ECO:0000256" key="1">
    <source>
        <dbReference type="ARBA" id="ARBA00005755"/>
    </source>
</evidence>
<comment type="catalytic activity">
    <reaction evidence="8">
        <text>DNA(n) + a 2'-deoxyribonucleoside 5'-triphosphate = DNA(n+1) + diphosphate</text>
        <dbReference type="Rhea" id="RHEA:22508"/>
        <dbReference type="Rhea" id="RHEA-COMP:17339"/>
        <dbReference type="Rhea" id="RHEA-COMP:17340"/>
        <dbReference type="ChEBI" id="CHEBI:33019"/>
        <dbReference type="ChEBI" id="CHEBI:61560"/>
        <dbReference type="ChEBI" id="CHEBI:173112"/>
        <dbReference type="EC" id="2.7.7.7"/>
    </reaction>
</comment>
<dbReference type="EMBL" id="JARPUR010000002">
    <property type="protein sequence ID" value="KAK4883088.1"/>
    <property type="molecule type" value="Genomic_DNA"/>
</dbReference>
<dbReference type="GO" id="GO:0003677">
    <property type="term" value="F:DNA binding"/>
    <property type="evidence" value="ECO:0007669"/>
    <property type="project" value="UniProtKB-KW"/>
</dbReference>
<dbReference type="PANTHER" id="PTHR33568:SF3">
    <property type="entry name" value="DNA-DIRECTED DNA POLYMERASE"/>
    <property type="match status" value="1"/>
</dbReference>
<name>A0AAN7PE20_9COLE</name>
<proteinExistence type="inferred from homology"/>
<evidence type="ECO:0000256" key="6">
    <source>
        <dbReference type="ARBA" id="ARBA00022932"/>
    </source>
</evidence>
<accession>A0AAN7PE20</accession>
<evidence type="ECO:0000256" key="4">
    <source>
        <dbReference type="ARBA" id="ARBA00022695"/>
    </source>
</evidence>
<dbReference type="Pfam" id="PF03175">
    <property type="entry name" value="DNA_pol_B_2"/>
    <property type="match status" value="1"/>
</dbReference>
<dbReference type="InterPro" id="IPR036397">
    <property type="entry name" value="RNaseH_sf"/>
</dbReference>
<organism evidence="10 11">
    <name type="scientific">Aquatica leii</name>
    <dbReference type="NCBI Taxonomy" id="1421715"/>
    <lineage>
        <taxon>Eukaryota</taxon>
        <taxon>Metazoa</taxon>
        <taxon>Ecdysozoa</taxon>
        <taxon>Arthropoda</taxon>
        <taxon>Hexapoda</taxon>
        <taxon>Insecta</taxon>
        <taxon>Pterygota</taxon>
        <taxon>Neoptera</taxon>
        <taxon>Endopterygota</taxon>
        <taxon>Coleoptera</taxon>
        <taxon>Polyphaga</taxon>
        <taxon>Elateriformia</taxon>
        <taxon>Elateroidea</taxon>
        <taxon>Lampyridae</taxon>
        <taxon>Luciolinae</taxon>
        <taxon>Aquatica</taxon>
    </lineage>
</organism>
<keyword evidence="7" id="KW-0238">DNA-binding</keyword>
<dbReference type="EC" id="2.7.7.7" evidence="2"/>
<dbReference type="GO" id="GO:0006260">
    <property type="term" value="P:DNA replication"/>
    <property type="evidence" value="ECO:0007669"/>
    <property type="project" value="UniProtKB-KW"/>
</dbReference>
<evidence type="ECO:0000313" key="10">
    <source>
        <dbReference type="EMBL" id="KAK4883088.1"/>
    </source>
</evidence>
<keyword evidence="3" id="KW-0808">Transferase</keyword>
<dbReference type="Gene3D" id="3.30.420.10">
    <property type="entry name" value="Ribonuclease H-like superfamily/Ribonuclease H"/>
    <property type="match status" value="1"/>
</dbReference>
<comment type="similarity">
    <text evidence="1">Belongs to the DNA polymerase type-B family.</text>
</comment>
<feature type="domain" description="DNA-directed DNA polymerase family B mitochondria/virus" evidence="9">
    <location>
        <begin position="2"/>
        <end position="179"/>
    </location>
</feature>
<dbReference type="PANTHER" id="PTHR33568">
    <property type="entry name" value="DNA POLYMERASE"/>
    <property type="match status" value="1"/>
</dbReference>
<dbReference type="GO" id="GO:0003887">
    <property type="term" value="F:DNA-directed DNA polymerase activity"/>
    <property type="evidence" value="ECO:0007669"/>
    <property type="project" value="UniProtKB-KW"/>
</dbReference>
<protein>
    <recommendedName>
        <fullName evidence="2">DNA-directed DNA polymerase</fullName>
        <ecNumber evidence="2">2.7.7.7</ecNumber>
    </recommendedName>
</protein>
<evidence type="ECO:0000256" key="8">
    <source>
        <dbReference type="ARBA" id="ARBA00049244"/>
    </source>
</evidence>
<reference evidence="11" key="1">
    <citation type="submission" date="2023-01" db="EMBL/GenBank/DDBJ databases">
        <title>Key to firefly adult light organ development and bioluminescence: homeobox transcription factors regulate luciferase expression and transportation to peroxisome.</title>
        <authorList>
            <person name="Fu X."/>
        </authorList>
    </citation>
    <scope>NUCLEOTIDE SEQUENCE [LARGE SCALE GENOMIC DNA]</scope>
</reference>
<keyword evidence="6" id="KW-0239">DNA-directed DNA polymerase</keyword>
<comment type="caution">
    <text evidence="10">The sequence shown here is derived from an EMBL/GenBank/DDBJ whole genome shotgun (WGS) entry which is preliminary data.</text>
</comment>